<dbReference type="AlphaFoldDB" id="A0A4R5DMR5"/>
<dbReference type="GO" id="GO:0003677">
    <property type="term" value="F:DNA binding"/>
    <property type="evidence" value="ECO:0007669"/>
    <property type="project" value="InterPro"/>
</dbReference>
<keyword evidence="8" id="KW-1185">Reference proteome</keyword>
<dbReference type="SUPFAM" id="SSF88946">
    <property type="entry name" value="Sigma2 domain of RNA polymerase sigma factors"/>
    <property type="match status" value="1"/>
</dbReference>
<evidence type="ECO:0000259" key="6">
    <source>
        <dbReference type="Pfam" id="PF08281"/>
    </source>
</evidence>
<dbReference type="Pfam" id="PF08281">
    <property type="entry name" value="Sigma70_r4_2"/>
    <property type="match status" value="1"/>
</dbReference>
<dbReference type="GO" id="GO:0016987">
    <property type="term" value="F:sigma factor activity"/>
    <property type="evidence" value="ECO:0007669"/>
    <property type="project" value="UniProtKB-KW"/>
</dbReference>
<protein>
    <submittedName>
        <fullName evidence="7">RNA polymerase sigma-70 factor</fullName>
    </submittedName>
</protein>
<evidence type="ECO:0000256" key="3">
    <source>
        <dbReference type="ARBA" id="ARBA00023082"/>
    </source>
</evidence>
<name>A0A4R5DMR5_9BACT</name>
<dbReference type="InterPro" id="IPR014284">
    <property type="entry name" value="RNA_pol_sigma-70_dom"/>
</dbReference>
<dbReference type="InterPro" id="IPR007627">
    <property type="entry name" value="RNA_pol_sigma70_r2"/>
</dbReference>
<evidence type="ECO:0000259" key="5">
    <source>
        <dbReference type="Pfam" id="PF04542"/>
    </source>
</evidence>
<sequence length="182" mass="21716">MTFLLPSDQILIDRLQKGDEKAFKEIYNRYWKKLYVIALRKLSDTDIAEGIVQDIFLSIWERRTSLQIENLEAYLVTSVRFGCINQIKASVLHEKYELYTYAYDSEEISVTEEQLDLNDLINTIENQLRSFPESWQQIFRLHRLEYRSTKEISKQLNIPQRTVELHLSRVVQALRISLHDYL</sequence>
<dbReference type="InterPro" id="IPR039425">
    <property type="entry name" value="RNA_pol_sigma-70-like"/>
</dbReference>
<evidence type="ECO:0000256" key="2">
    <source>
        <dbReference type="ARBA" id="ARBA00023015"/>
    </source>
</evidence>
<evidence type="ECO:0000313" key="8">
    <source>
        <dbReference type="Proteomes" id="UP000294850"/>
    </source>
</evidence>
<keyword evidence="3" id="KW-0731">Sigma factor</keyword>
<feature type="domain" description="RNA polymerase sigma-70 region 2" evidence="5">
    <location>
        <begin position="26"/>
        <end position="88"/>
    </location>
</feature>
<gene>
    <name evidence="7" type="ORF">E0F88_13850</name>
</gene>
<dbReference type="OrthoDB" id="679904at2"/>
<dbReference type="InterPro" id="IPR013325">
    <property type="entry name" value="RNA_pol_sigma_r2"/>
</dbReference>
<dbReference type="InterPro" id="IPR013249">
    <property type="entry name" value="RNA_pol_sigma70_r4_t2"/>
</dbReference>
<dbReference type="NCBIfam" id="TIGR02985">
    <property type="entry name" value="Sig70_bacteroi1"/>
    <property type="match status" value="1"/>
</dbReference>
<accession>A0A4R5DMR5</accession>
<dbReference type="SUPFAM" id="SSF88659">
    <property type="entry name" value="Sigma3 and sigma4 domains of RNA polymerase sigma factors"/>
    <property type="match status" value="1"/>
</dbReference>
<keyword evidence="2" id="KW-0805">Transcription regulation</keyword>
<dbReference type="PANTHER" id="PTHR43133:SF46">
    <property type="entry name" value="RNA POLYMERASE SIGMA-70 FACTOR ECF SUBFAMILY"/>
    <property type="match status" value="1"/>
</dbReference>
<evidence type="ECO:0000313" key="7">
    <source>
        <dbReference type="EMBL" id="TDE15582.1"/>
    </source>
</evidence>
<dbReference type="Proteomes" id="UP000294850">
    <property type="component" value="Unassembled WGS sequence"/>
</dbReference>
<dbReference type="GO" id="GO:0006352">
    <property type="term" value="P:DNA-templated transcription initiation"/>
    <property type="evidence" value="ECO:0007669"/>
    <property type="project" value="InterPro"/>
</dbReference>
<evidence type="ECO:0000256" key="4">
    <source>
        <dbReference type="ARBA" id="ARBA00023163"/>
    </source>
</evidence>
<organism evidence="7 8">
    <name type="scientific">Dyadobacter psychrotolerans</name>
    <dbReference type="NCBI Taxonomy" id="2541721"/>
    <lineage>
        <taxon>Bacteria</taxon>
        <taxon>Pseudomonadati</taxon>
        <taxon>Bacteroidota</taxon>
        <taxon>Cytophagia</taxon>
        <taxon>Cytophagales</taxon>
        <taxon>Spirosomataceae</taxon>
        <taxon>Dyadobacter</taxon>
    </lineage>
</organism>
<dbReference type="Gene3D" id="1.10.10.10">
    <property type="entry name" value="Winged helix-like DNA-binding domain superfamily/Winged helix DNA-binding domain"/>
    <property type="match status" value="1"/>
</dbReference>
<dbReference type="NCBIfam" id="TIGR02937">
    <property type="entry name" value="sigma70-ECF"/>
    <property type="match status" value="1"/>
</dbReference>
<evidence type="ECO:0000256" key="1">
    <source>
        <dbReference type="ARBA" id="ARBA00010641"/>
    </source>
</evidence>
<dbReference type="EMBL" id="SMFL01000004">
    <property type="protein sequence ID" value="TDE15582.1"/>
    <property type="molecule type" value="Genomic_DNA"/>
</dbReference>
<dbReference type="InterPro" id="IPR013324">
    <property type="entry name" value="RNA_pol_sigma_r3/r4-like"/>
</dbReference>
<dbReference type="Pfam" id="PF04542">
    <property type="entry name" value="Sigma70_r2"/>
    <property type="match status" value="1"/>
</dbReference>
<feature type="domain" description="RNA polymerase sigma factor 70 region 4 type 2" evidence="6">
    <location>
        <begin position="125"/>
        <end position="174"/>
    </location>
</feature>
<keyword evidence="4" id="KW-0804">Transcription</keyword>
<dbReference type="InterPro" id="IPR014327">
    <property type="entry name" value="RNA_pol_sigma70_bacteroid"/>
</dbReference>
<dbReference type="Gene3D" id="1.10.1740.10">
    <property type="match status" value="1"/>
</dbReference>
<dbReference type="RefSeq" id="WP_131958845.1">
    <property type="nucleotide sequence ID" value="NZ_SMFL01000004.1"/>
</dbReference>
<comment type="similarity">
    <text evidence="1">Belongs to the sigma-70 factor family. ECF subfamily.</text>
</comment>
<reference evidence="7 8" key="1">
    <citation type="submission" date="2019-03" db="EMBL/GenBank/DDBJ databases">
        <title>Dyadobacter AR-3-6 sp. nov., isolated from arctic soil.</title>
        <authorList>
            <person name="Chaudhary D.K."/>
        </authorList>
    </citation>
    <scope>NUCLEOTIDE SEQUENCE [LARGE SCALE GENOMIC DNA]</scope>
    <source>
        <strain evidence="7 8">AR-3-6</strain>
    </source>
</reference>
<dbReference type="InterPro" id="IPR036388">
    <property type="entry name" value="WH-like_DNA-bd_sf"/>
</dbReference>
<comment type="caution">
    <text evidence="7">The sequence shown here is derived from an EMBL/GenBank/DDBJ whole genome shotgun (WGS) entry which is preliminary data.</text>
</comment>
<dbReference type="PANTHER" id="PTHR43133">
    <property type="entry name" value="RNA POLYMERASE ECF-TYPE SIGMA FACTO"/>
    <property type="match status" value="1"/>
</dbReference>
<proteinExistence type="inferred from homology"/>